<keyword evidence="4" id="KW-1185">Reference proteome</keyword>
<gene>
    <name evidence="3" type="ORF">MGALLINA_01130</name>
</gene>
<evidence type="ECO:0000313" key="3">
    <source>
        <dbReference type="EMBL" id="OAB49078.1"/>
    </source>
</evidence>
<dbReference type="NCBIfam" id="NF045829">
    <property type="entry name" value="UU052_fam"/>
    <property type="match status" value="1"/>
</dbReference>
<dbReference type="AlphaFoldDB" id="A0A168RKZ1"/>
<dbReference type="Proteomes" id="UP000076983">
    <property type="component" value="Unassembled WGS sequence"/>
</dbReference>
<dbReference type="PATRIC" id="fig|29557.3.peg.104"/>
<keyword evidence="1" id="KW-0175">Coiled coil</keyword>
<feature type="transmembrane region" description="Helical" evidence="2">
    <location>
        <begin position="627"/>
        <end position="652"/>
    </location>
</feature>
<protein>
    <recommendedName>
        <fullName evidence="5">Transmembrane protein</fullName>
    </recommendedName>
</protein>
<name>A0A168RKZ1_9BACT</name>
<keyword evidence="2" id="KW-1133">Transmembrane helix</keyword>
<dbReference type="EMBL" id="LVLH01000020">
    <property type="protein sequence ID" value="OAB49078.1"/>
    <property type="molecule type" value="Genomic_DNA"/>
</dbReference>
<feature type="coiled-coil region" evidence="1">
    <location>
        <begin position="437"/>
        <end position="464"/>
    </location>
</feature>
<dbReference type="STRING" id="29557.MGALLINA_01130"/>
<sequence length="689" mass="78340">MKIKKLKLISPFIISAPIFFSISATENEESTPTVDPDFANFDNAVNGLITSRLSESLDAKIEELKTEAKNLLASTGATSQTLVNAVYYLKVANFLKENKDKIIANPAQYGLNIVYPKVLSKNEDIYKRDITFDGITYEGVSVGTQDGTNYADLTATAPTDKNVNSINLEELKTKTNNYFDDMLGSFSDIFANEEDAPVLEVSDKPSRDKTTLDFNEATNSLSISLPENYNSWDDYIKSKINKRFTAFDLLENTKDSEEEEPEVPPVIPDEPIEDEFEKDDVIQNIPNLVPYINYEYYDEFDSSKYDLFISELNTDPNTLNSRFFYNNPIFTRFNYRIVALNKTTDGNLEATVRIEDKNQISSYRVYNVNVGKLESKNFTKAREAQINFIQNTMFKFYNALGIGEKITLVKLANNDLIRTVYNLVLEAQKIIEDQKFQAKLIEQAHKIENKLAVAQIENESDQNDLFNLFIGSLNNINLNFKTVTYGYFEYLAATYANLLIKYKNSLLENEELMSIIKRNFSSLHFDIENYDKALRVLNSDINLTKGIINSSEIKLENKFTSFLQVIRQIQKTFINLSYLSINKQFSNEEIEKANTEEAAKEILNFVNSYNEIAKLEPIGQKAKKQTIYIVLASILSTVALLLLALTGLLWTIKKLREKLNKKQLIIFAGISVATLIISILLILLSLGGL</sequence>
<proteinExistence type="predicted"/>
<accession>A0A168RKZ1</accession>
<reference evidence="3 4" key="1">
    <citation type="submission" date="2016-03" db="EMBL/GenBank/DDBJ databases">
        <title>Genome sequence of Mycoplasma gallinarum strain Mgn_IPT.</title>
        <authorList>
            <person name="Yacoub E."/>
            <person name="Sirand-Pugnet P."/>
            <person name="Barre A."/>
            <person name="Maurier F."/>
            <person name="Blanchard A."/>
            <person name="Ben Abdelmoumen B.M."/>
        </authorList>
    </citation>
    <scope>NUCLEOTIDE SEQUENCE [LARGE SCALE GENOMIC DNA]</scope>
    <source>
        <strain evidence="3 4">Mgn_IPT</strain>
    </source>
</reference>
<evidence type="ECO:0000313" key="4">
    <source>
        <dbReference type="Proteomes" id="UP000076983"/>
    </source>
</evidence>
<dbReference type="RefSeq" id="WP_063625915.1">
    <property type="nucleotide sequence ID" value="NZ_LVLH01000020.1"/>
</dbReference>
<comment type="caution">
    <text evidence="3">The sequence shown here is derived from an EMBL/GenBank/DDBJ whole genome shotgun (WGS) entry which is preliminary data.</text>
</comment>
<organism evidence="3 4">
    <name type="scientific">Mycoplasmopsis gallinarum</name>
    <dbReference type="NCBI Taxonomy" id="29557"/>
    <lineage>
        <taxon>Bacteria</taxon>
        <taxon>Bacillati</taxon>
        <taxon>Mycoplasmatota</taxon>
        <taxon>Mycoplasmoidales</taxon>
        <taxon>Metamycoplasmataceae</taxon>
        <taxon>Mycoplasmopsis</taxon>
    </lineage>
</organism>
<evidence type="ECO:0008006" key="5">
    <source>
        <dbReference type="Google" id="ProtNLM"/>
    </source>
</evidence>
<dbReference type="OrthoDB" id="396713at2"/>
<feature type="transmembrane region" description="Helical" evidence="2">
    <location>
        <begin position="664"/>
        <end position="686"/>
    </location>
</feature>
<evidence type="ECO:0000256" key="2">
    <source>
        <dbReference type="SAM" id="Phobius"/>
    </source>
</evidence>
<keyword evidence="2" id="KW-0812">Transmembrane</keyword>
<keyword evidence="2" id="KW-0472">Membrane</keyword>
<evidence type="ECO:0000256" key="1">
    <source>
        <dbReference type="SAM" id="Coils"/>
    </source>
</evidence>
<dbReference type="InterPro" id="IPR054788">
    <property type="entry name" value="MSC_0620_UU052-like"/>
</dbReference>